<gene>
    <name evidence="1" type="ORF">RUMGNA_03942</name>
</gene>
<evidence type="ECO:0000313" key="1">
    <source>
        <dbReference type="EMBL" id="EDN75728.1"/>
    </source>
</evidence>
<dbReference type="AlphaFoldDB" id="A7B8L8"/>
<protein>
    <submittedName>
        <fullName evidence="1">Uncharacterized protein</fullName>
    </submittedName>
</protein>
<dbReference type="PaxDb" id="411470-RUMGNA_03942"/>
<accession>A7B8L8</accession>
<proteinExistence type="predicted"/>
<name>A7B8L8_MEDG7</name>
<organism evidence="1 2">
    <name type="scientific">Mediterraneibacter gnavus (strain ATCC 29149 / DSM 114966 / JCM 6515 / VPI C7-9)</name>
    <name type="common">Ruminococcus gnavus</name>
    <dbReference type="NCBI Taxonomy" id="411470"/>
    <lineage>
        <taxon>Bacteria</taxon>
        <taxon>Bacillati</taxon>
        <taxon>Bacillota</taxon>
        <taxon>Clostridia</taxon>
        <taxon>Lachnospirales</taxon>
        <taxon>Lachnospiraceae</taxon>
        <taxon>Mediterraneibacter</taxon>
    </lineage>
</organism>
<dbReference type="EMBL" id="AAYG02000041">
    <property type="protein sequence ID" value="EDN75728.1"/>
    <property type="molecule type" value="Genomic_DNA"/>
</dbReference>
<dbReference type="Proteomes" id="UP000004410">
    <property type="component" value="Unassembled WGS sequence"/>
</dbReference>
<reference evidence="1 2" key="1">
    <citation type="submission" date="2007-04" db="EMBL/GenBank/DDBJ databases">
        <authorList>
            <person name="Fulton L."/>
            <person name="Clifton S."/>
            <person name="Fulton B."/>
            <person name="Xu J."/>
            <person name="Minx P."/>
            <person name="Pepin K.H."/>
            <person name="Johnson M."/>
            <person name="Thiruvilangam P."/>
            <person name="Bhonagiri V."/>
            <person name="Nash W.E."/>
            <person name="Mardis E.R."/>
            <person name="Wilson R.K."/>
        </authorList>
    </citation>
    <scope>NUCLEOTIDE SEQUENCE [LARGE SCALE GENOMIC DNA]</scope>
    <source>
        <strain evidence="1 2">ATCC 29149</strain>
    </source>
</reference>
<evidence type="ECO:0000313" key="2">
    <source>
        <dbReference type="Proteomes" id="UP000004410"/>
    </source>
</evidence>
<reference evidence="1 2" key="2">
    <citation type="submission" date="2007-06" db="EMBL/GenBank/DDBJ databases">
        <title>Draft genome sequence of Ruminococcus gnavus (ATCC 29149).</title>
        <authorList>
            <person name="Sudarsanam P."/>
            <person name="Ley R."/>
            <person name="Guruge J."/>
            <person name="Turnbaugh P.J."/>
            <person name="Mahowald M."/>
            <person name="Liep D."/>
            <person name="Gordon J."/>
        </authorList>
    </citation>
    <scope>NUCLEOTIDE SEQUENCE [LARGE SCALE GENOMIC DNA]</scope>
    <source>
        <strain evidence="1 2">ATCC 29149</strain>
    </source>
</reference>
<sequence>MLFPPFSTFYHTKSRTGFLHNMADNNIFYNRKLQL</sequence>
<comment type="caution">
    <text evidence="1">The sequence shown here is derived from an EMBL/GenBank/DDBJ whole genome shotgun (WGS) entry which is preliminary data.</text>
</comment>